<keyword evidence="1" id="KW-1133">Transmembrane helix</keyword>
<accession>A0A7V6A459</accession>
<reference evidence="2" key="1">
    <citation type="journal article" date="2020" name="mSystems">
        <title>Genome- and Community-Level Interaction Insights into Carbon Utilization and Element Cycling Functions of Hydrothermarchaeota in Hydrothermal Sediment.</title>
        <authorList>
            <person name="Zhou Z."/>
            <person name="Liu Y."/>
            <person name="Xu W."/>
            <person name="Pan J."/>
            <person name="Luo Z.H."/>
            <person name="Li M."/>
        </authorList>
    </citation>
    <scope>NUCLEOTIDE SEQUENCE [LARGE SCALE GENOMIC DNA]</scope>
    <source>
        <strain evidence="2">SpSt-767</strain>
    </source>
</reference>
<keyword evidence="1" id="KW-0472">Membrane</keyword>
<dbReference type="EMBL" id="DTGR01000151">
    <property type="protein sequence ID" value="HHS29907.1"/>
    <property type="molecule type" value="Genomic_DNA"/>
</dbReference>
<sequence>MPELFFRTRMLTALGVQGLLALLVLCVLAAPAQAHRVLVFAYAEGDTIFTESKFIPNDPVRQGKIEVLDAKTGQTLLTGTTNDQGKFSFKIPDQAIAQKMDLKIVVEAAMGHRGEWLLKAANYLTGAQTAGIPAAGPAATPAPSATAAPAAAPAATAGTINQQGLEAALNKVLERQLGPINEKLTDLTIHRTTLPDILGGIGYILGLFGVAAYFLSKRQKNT</sequence>
<dbReference type="AlphaFoldDB" id="A0A7V6A459"/>
<proteinExistence type="predicted"/>
<feature type="transmembrane region" description="Helical" evidence="1">
    <location>
        <begin position="197"/>
        <end position="216"/>
    </location>
</feature>
<evidence type="ECO:0008006" key="3">
    <source>
        <dbReference type="Google" id="ProtNLM"/>
    </source>
</evidence>
<evidence type="ECO:0000313" key="2">
    <source>
        <dbReference type="EMBL" id="HHS29907.1"/>
    </source>
</evidence>
<organism evidence="2">
    <name type="scientific">Desulfobacca acetoxidans</name>
    <dbReference type="NCBI Taxonomy" id="60893"/>
    <lineage>
        <taxon>Bacteria</taxon>
        <taxon>Pseudomonadati</taxon>
        <taxon>Thermodesulfobacteriota</taxon>
        <taxon>Desulfobaccia</taxon>
        <taxon>Desulfobaccales</taxon>
        <taxon>Desulfobaccaceae</taxon>
        <taxon>Desulfobacca</taxon>
    </lineage>
</organism>
<protein>
    <recommendedName>
        <fullName evidence="3">Nickel transport protein</fullName>
    </recommendedName>
</protein>
<gene>
    <name evidence="2" type="ORF">ENV52_09445</name>
</gene>
<evidence type="ECO:0000256" key="1">
    <source>
        <dbReference type="SAM" id="Phobius"/>
    </source>
</evidence>
<comment type="caution">
    <text evidence="2">The sequence shown here is derived from an EMBL/GenBank/DDBJ whole genome shotgun (WGS) entry which is preliminary data.</text>
</comment>
<keyword evidence="1" id="KW-0812">Transmembrane</keyword>
<name>A0A7V6A459_9BACT</name>